<name>M0G479_HALPT</name>
<keyword evidence="5" id="KW-1185">Reference proteome</keyword>
<comment type="caution">
    <text evidence="4">The sequence shown here is derived from an EMBL/GenBank/DDBJ whole genome shotgun (WGS) entry which is preliminary data.</text>
</comment>
<protein>
    <recommendedName>
        <fullName evidence="3">DUF8060 domain-containing protein</fullName>
    </recommendedName>
</protein>
<dbReference type="AlphaFoldDB" id="M0G479"/>
<dbReference type="Proteomes" id="UP000011559">
    <property type="component" value="Unassembled WGS sequence"/>
</dbReference>
<evidence type="ECO:0000313" key="5">
    <source>
        <dbReference type="Proteomes" id="UP000011559"/>
    </source>
</evidence>
<evidence type="ECO:0000313" key="4">
    <source>
        <dbReference type="EMBL" id="ELZ67071.1"/>
    </source>
</evidence>
<evidence type="ECO:0000256" key="1">
    <source>
        <dbReference type="SAM" id="MobiDB-lite"/>
    </source>
</evidence>
<evidence type="ECO:0000256" key="2">
    <source>
        <dbReference type="SAM" id="Phobius"/>
    </source>
</evidence>
<keyword evidence="2" id="KW-0812">Transmembrane</keyword>
<accession>M0G479</accession>
<feature type="compositionally biased region" description="Basic and acidic residues" evidence="1">
    <location>
        <begin position="1"/>
        <end position="10"/>
    </location>
</feature>
<feature type="domain" description="DUF8060" evidence="3">
    <location>
        <begin position="8"/>
        <end position="123"/>
    </location>
</feature>
<dbReference type="PATRIC" id="fig|1227461.3.peg.2651"/>
<keyword evidence="2" id="KW-0472">Membrane</keyword>
<feature type="transmembrane region" description="Helical" evidence="2">
    <location>
        <begin position="100"/>
        <end position="118"/>
    </location>
</feature>
<evidence type="ECO:0000259" key="3">
    <source>
        <dbReference type="Pfam" id="PF26256"/>
    </source>
</evidence>
<feature type="transmembrane region" description="Helical" evidence="2">
    <location>
        <begin position="58"/>
        <end position="80"/>
    </location>
</feature>
<feature type="region of interest" description="Disordered" evidence="1">
    <location>
        <begin position="1"/>
        <end position="50"/>
    </location>
</feature>
<dbReference type="Pfam" id="PF26256">
    <property type="entry name" value="DUF8060"/>
    <property type="match status" value="1"/>
</dbReference>
<gene>
    <name evidence="4" type="ORF">C457_13579</name>
</gene>
<keyword evidence="2" id="KW-1133">Transmembrane helix</keyword>
<organism evidence="4 5">
    <name type="scientific">Haloferax prahovense (strain DSM 18310 / JCM 13924 / TL6)</name>
    <dbReference type="NCBI Taxonomy" id="1227461"/>
    <lineage>
        <taxon>Archaea</taxon>
        <taxon>Methanobacteriati</taxon>
        <taxon>Methanobacteriota</taxon>
        <taxon>Stenosarchaea group</taxon>
        <taxon>Halobacteria</taxon>
        <taxon>Halobacteriales</taxon>
        <taxon>Haloferacaceae</taxon>
        <taxon>Haloferax</taxon>
    </lineage>
</organism>
<sequence length="124" mass="13809">MVEMSDETRTEGAQSTTDEPPTTDDDASGVDRLREPTPDPTDEEEGENREFAERMRRYLDYAVLAGLLLLALIAALQFYLNASQTITTWVNPEYRAPFQAAFNLVLLLGAALGVSIQLRRLTSD</sequence>
<dbReference type="InterPro" id="IPR058373">
    <property type="entry name" value="DUF8060"/>
</dbReference>
<dbReference type="EMBL" id="AOLG01000047">
    <property type="protein sequence ID" value="ELZ67071.1"/>
    <property type="molecule type" value="Genomic_DNA"/>
</dbReference>
<proteinExistence type="predicted"/>
<reference evidence="4 5" key="1">
    <citation type="journal article" date="2014" name="PLoS Genet.">
        <title>Phylogenetically driven sequencing of extremely halophilic archaea reveals strategies for static and dynamic osmo-response.</title>
        <authorList>
            <person name="Becker E.A."/>
            <person name="Seitzer P.M."/>
            <person name="Tritt A."/>
            <person name="Larsen D."/>
            <person name="Krusor M."/>
            <person name="Yao A.I."/>
            <person name="Wu D."/>
            <person name="Madern D."/>
            <person name="Eisen J.A."/>
            <person name="Darling A.E."/>
            <person name="Facciotti M.T."/>
        </authorList>
    </citation>
    <scope>NUCLEOTIDE SEQUENCE [LARGE SCALE GENOMIC DNA]</scope>
    <source>
        <strain evidence="5">DSM 18310 / JCM 13924 / TL6</strain>
    </source>
</reference>